<dbReference type="PANTHER" id="PTHR31668">
    <property type="entry name" value="GLUCOSE TRANSPORT TRANSCRIPTION REGULATOR RGT1-RELATED-RELATED"/>
    <property type="match status" value="1"/>
</dbReference>
<sequence>MTESMKPVLTGIESSIMTLEYWTCPTGPPIIKSQADMYESALHCLPLLLEMEKDFDGFLGACYADHPLVRLLQSYVGSKPVVGIFDASIFAAMQLVSDGSRFGIITTGMAYENLLRQGVKALIGSTDEYCSLFGGVAASGIGLEDLDTERQGTAREKILSATRRLLQMNSGKLDVVVMGGVILSGMETWVREALEVELGADKAGKVKVIDQLVAGALTLAALLRSEGLDMVEYGLALSKRSPDHEVLSDYTKLPGRSLLKETLGHQNRQSSTVIGATSDFAPSLASALSWNAKGESLQYDPPNILRRANQSTYFIVRPDTREETEAELANLDAIEDFVAPHGPELVNLYFRIVHPSFPILHKRVFLEKYGRSYRELTPCGLGAVYVMALNWWSYSPALATALKPDVQRLEDMVLSMLFQAHRRPKISDLQGALVLMQRPSIVSWSLIGHIVAMGQDLGINSDCTAWQVPDWERGVRKRVAWALFMQDKWGALVYGRGSHIRKDDWDVAMLDSSDFPETARDDDDEEGSAEIEKGKHTFLQMVALTEIIADILDQFYTLKAASRTLTIAETLEVAKPLQLRLKNWFSNVPTSLSIDDTVPRKLSSVGYLHLAYYTAEVTLHRAILRAHDFNSPMHELYSITRRSATARFTSALAFVKRLRAEHFQSFWYFSSTLSLAIIGLFAGILCATIPEEERDERMSCLSSLAEYRWVLRISATSADFLKSAVSMLDGQSRLIDDEFGPDLGRSTGAPDMQPLQENANDDGTQNVEHYGHEPPAVDFFATDPYYSIDWSNLDGLNEDYLAMGSEIEPH</sequence>
<keyword evidence="1" id="KW-0539">Nucleus</keyword>
<dbReference type="InterPro" id="IPR007219">
    <property type="entry name" value="XnlR_reg_dom"/>
</dbReference>
<dbReference type="VEuPathDB" id="FungiDB:PV10_01046"/>
<reference evidence="6 7" key="1">
    <citation type="submission" date="2017-03" db="EMBL/GenBank/DDBJ databases">
        <title>Genomes of endolithic fungi from Antarctica.</title>
        <authorList>
            <person name="Coleine C."/>
            <person name="Masonjones S."/>
            <person name="Stajich J.E."/>
        </authorList>
    </citation>
    <scope>NUCLEOTIDE SEQUENCE [LARGE SCALE GENOMIC DNA]</scope>
    <source>
        <strain evidence="6 7">CCFEE 6314</strain>
    </source>
</reference>
<dbReference type="Pfam" id="PF01177">
    <property type="entry name" value="Asp_Glu_race"/>
    <property type="match status" value="1"/>
</dbReference>
<comment type="similarity">
    <text evidence="2">Belongs to the HyuE racemase family.</text>
</comment>
<keyword evidence="4" id="KW-0472">Membrane</keyword>
<evidence type="ECO:0000256" key="2">
    <source>
        <dbReference type="ARBA" id="ARBA00038414"/>
    </source>
</evidence>
<dbReference type="InterPro" id="IPR053714">
    <property type="entry name" value="Iso_Racemase_Enz_sf"/>
</dbReference>
<feature type="domain" description="Xylanolytic transcriptional activator regulatory" evidence="5">
    <location>
        <begin position="443"/>
        <end position="516"/>
    </location>
</feature>
<dbReference type="Gene3D" id="3.40.50.12500">
    <property type="match status" value="1"/>
</dbReference>
<dbReference type="Proteomes" id="UP000288859">
    <property type="component" value="Unassembled WGS sequence"/>
</dbReference>
<evidence type="ECO:0000256" key="3">
    <source>
        <dbReference type="SAM" id="MobiDB-lite"/>
    </source>
</evidence>
<dbReference type="Pfam" id="PF04082">
    <property type="entry name" value="Fungal_trans"/>
    <property type="match status" value="1"/>
</dbReference>
<dbReference type="GO" id="GO:0001080">
    <property type="term" value="P:nitrogen catabolite activation of transcription from RNA polymerase II promoter"/>
    <property type="evidence" value="ECO:0007669"/>
    <property type="project" value="TreeGrafter"/>
</dbReference>
<feature type="region of interest" description="Disordered" evidence="3">
    <location>
        <begin position="743"/>
        <end position="768"/>
    </location>
</feature>
<dbReference type="GO" id="GO:0005634">
    <property type="term" value="C:nucleus"/>
    <property type="evidence" value="ECO:0007669"/>
    <property type="project" value="TreeGrafter"/>
</dbReference>
<protein>
    <recommendedName>
        <fullName evidence="5">Xylanolytic transcriptional activator regulatory domain-containing protein</fullName>
    </recommendedName>
</protein>
<dbReference type="EMBL" id="NAJM01000014">
    <property type="protein sequence ID" value="RVX72089.1"/>
    <property type="molecule type" value="Genomic_DNA"/>
</dbReference>
<dbReference type="AlphaFoldDB" id="A0A438N918"/>
<dbReference type="GO" id="GO:0003677">
    <property type="term" value="F:DNA binding"/>
    <property type="evidence" value="ECO:0007669"/>
    <property type="project" value="InterPro"/>
</dbReference>
<dbReference type="VEuPathDB" id="FungiDB:PV10_02269"/>
<comment type="caution">
    <text evidence="6">The sequence shown here is derived from an EMBL/GenBank/DDBJ whole genome shotgun (WGS) entry which is preliminary data.</text>
</comment>
<dbReference type="PANTHER" id="PTHR31668:SF4">
    <property type="entry name" value="TRANSCRIPTIONAL ACTIVATOR PROTEIN DAL81"/>
    <property type="match status" value="1"/>
</dbReference>
<name>A0A438N918_EXOME</name>
<dbReference type="GO" id="GO:0006351">
    <property type="term" value="P:DNA-templated transcription"/>
    <property type="evidence" value="ECO:0007669"/>
    <property type="project" value="InterPro"/>
</dbReference>
<gene>
    <name evidence="6" type="ORF">B0A52_04687</name>
</gene>
<keyword evidence="4" id="KW-0812">Transmembrane</keyword>
<dbReference type="OrthoDB" id="2264294at2759"/>
<keyword evidence="4" id="KW-1133">Transmembrane helix</keyword>
<dbReference type="CDD" id="cd12148">
    <property type="entry name" value="fungal_TF_MHR"/>
    <property type="match status" value="1"/>
</dbReference>
<feature type="compositionally biased region" description="Polar residues" evidence="3">
    <location>
        <begin position="755"/>
        <end position="767"/>
    </location>
</feature>
<dbReference type="InterPro" id="IPR015942">
    <property type="entry name" value="Asp/Glu/hydantoin_racemase"/>
</dbReference>
<dbReference type="SMART" id="SM00906">
    <property type="entry name" value="Fungal_trans"/>
    <property type="match status" value="1"/>
</dbReference>
<dbReference type="InterPro" id="IPR050797">
    <property type="entry name" value="Carb_Metab_Trans_Reg"/>
</dbReference>
<dbReference type="GO" id="GO:0047661">
    <property type="term" value="F:amino-acid racemase activity"/>
    <property type="evidence" value="ECO:0007669"/>
    <property type="project" value="InterPro"/>
</dbReference>
<evidence type="ECO:0000256" key="1">
    <source>
        <dbReference type="ARBA" id="ARBA00023242"/>
    </source>
</evidence>
<feature type="transmembrane region" description="Helical" evidence="4">
    <location>
        <begin position="666"/>
        <end position="689"/>
    </location>
</feature>
<evidence type="ECO:0000313" key="7">
    <source>
        <dbReference type="Proteomes" id="UP000288859"/>
    </source>
</evidence>
<evidence type="ECO:0000313" key="6">
    <source>
        <dbReference type="EMBL" id="RVX72089.1"/>
    </source>
</evidence>
<evidence type="ECO:0000259" key="5">
    <source>
        <dbReference type="SMART" id="SM00906"/>
    </source>
</evidence>
<evidence type="ECO:0000256" key="4">
    <source>
        <dbReference type="SAM" id="Phobius"/>
    </source>
</evidence>
<proteinExistence type="inferred from homology"/>
<accession>A0A438N918</accession>
<dbReference type="GO" id="GO:0008270">
    <property type="term" value="F:zinc ion binding"/>
    <property type="evidence" value="ECO:0007669"/>
    <property type="project" value="InterPro"/>
</dbReference>
<organism evidence="6 7">
    <name type="scientific">Exophiala mesophila</name>
    <name type="common">Black yeast-like fungus</name>
    <dbReference type="NCBI Taxonomy" id="212818"/>
    <lineage>
        <taxon>Eukaryota</taxon>
        <taxon>Fungi</taxon>
        <taxon>Dikarya</taxon>
        <taxon>Ascomycota</taxon>
        <taxon>Pezizomycotina</taxon>
        <taxon>Eurotiomycetes</taxon>
        <taxon>Chaetothyriomycetidae</taxon>
        <taxon>Chaetothyriales</taxon>
        <taxon>Herpotrichiellaceae</taxon>
        <taxon>Exophiala</taxon>
    </lineage>
</organism>